<sequence>MSIDRKKLILEAATKSFTQFGYKATTMDLVAKLANVGKGTIYTFFKNKEELFDEIFTILLKEMKQKADEAVEPNLPFHENVHRALFAILEFRKTHQLTIKIFQENAEIGTMAVQEVIQKMERAILSYIKSKIEDGIKSGAIKPCDPELTAFVMLKLYIALIFDWEKQHPPLDKETIAGLLELYVVKGLSAN</sequence>
<evidence type="ECO:0000256" key="3">
    <source>
        <dbReference type="PROSITE-ProRule" id="PRU00335"/>
    </source>
</evidence>
<evidence type="ECO:0000313" key="6">
    <source>
        <dbReference type="EMBL" id="WEY84333.1"/>
    </source>
</evidence>
<dbReference type="PROSITE" id="PS50977">
    <property type="entry name" value="HTH_TETR_2"/>
    <property type="match status" value="1"/>
</dbReference>
<gene>
    <name evidence="6" type="primary">yhgD</name>
    <name evidence="6" type="ORF">P5633_18835</name>
    <name evidence="5" type="ORF">SC09_Contig19orf00269</name>
</gene>
<dbReference type="SUPFAM" id="SSF48498">
    <property type="entry name" value="Tetracyclin repressor-like, C-terminal domain"/>
    <property type="match status" value="1"/>
</dbReference>
<dbReference type="EMBL" id="JXBC01000002">
    <property type="protein sequence ID" value="KIU11962.1"/>
    <property type="molecule type" value="Genomic_DNA"/>
</dbReference>
<evidence type="ECO:0000259" key="4">
    <source>
        <dbReference type="PROSITE" id="PS50977"/>
    </source>
</evidence>
<proteinExistence type="predicted"/>
<dbReference type="STRING" id="483913.AN935_05295"/>
<dbReference type="InterPro" id="IPR023772">
    <property type="entry name" value="DNA-bd_HTH_TetR-type_CS"/>
</dbReference>
<evidence type="ECO:0000256" key="2">
    <source>
        <dbReference type="ARBA" id="ARBA00023125"/>
    </source>
</evidence>
<keyword evidence="1" id="KW-0678">Repressor</keyword>
<dbReference type="Pfam" id="PF00440">
    <property type="entry name" value="TetR_N"/>
    <property type="match status" value="1"/>
</dbReference>
<dbReference type="Proteomes" id="UP000032247">
    <property type="component" value="Unassembled WGS sequence"/>
</dbReference>
<dbReference type="EMBL" id="CP120576">
    <property type="protein sequence ID" value="WEY84333.1"/>
    <property type="molecule type" value="Genomic_DNA"/>
</dbReference>
<dbReference type="InterPro" id="IPR009057">
    <property type="entry name" value="Homeodomain-like_sf"/>
</dbReference>
<dbReference type="SUPFAM" id="SSF46689">
    <property type="entry name" value="Homeodomain-like"/>
    <property type="match status" value="1"/>
</dbReference>
<organism evidence="5 7">
    <name type="scientific">Bacillus subtilis</name>
    <dbReference type="NCBI Taxonomy" id="1423"/>
    <lineage>
        <taxon>Bacteria</taxon>
        <taxon>Bacillati</taxon>
        <taxon>Bacillota</taxon>
        <taxon>Bacilli</taxon>
        <taxon>Bacillales</taxon>
        <taxon>Bacillaceae</taxon>
        <taxon>Bacillus</taxon>
    </lineage>
</organism>
<dbReference type="Gene3D" id="1.10.357.10">
    <property type="entry name" value="Tetracycline Repressor, domain 2"/>
    <property type="match status" value="1"/>
</dbReference>
<dbReference type="Proteomes" id="UP001214898">
    <property type="component" value="Chromosome"/>
</dbReference>
<feature type="domain" description="HTH tetR-type" evidence="4">
    <location>
        <begin position="3"/>
        <end position="63"/>
    </location>
</feature>
<evidence type="ECO:0000313" key="7">
    <source>
        <dbReference type="Proteomes" id="UP000032247"/>
    </source>
</evidence>
<dbReference type="InterPro" id="IPR041490">
    <property type="entry name" value="KstR2_TetR_C"/>
</dbReference>
<dbReference type="GO" id="GO:0003677">
    <property type="term" value="F:DNA binding"/>
    <property type="evidence" value="ECO:0007669"/>
    <property type="project" value="UniProtKB-UniRule"/>
</dbReference>
<keyword evidence="2 3" id="KW-0238">DNA-binding</keyword>
<dbReference type="PRINTS" id="PR00455">
    <property type="entry name" value="HTHTETR"/>
</dbReference>
<dbReference type="PANTHER" id="PTHR43479">
    <property type="entry name" value="ACREF/ENVCD OPERON REPRESSOR-RELATED"/>
    <property type="match status" value="1"/>
</dbReference>
<dbReference type="PATRIC" id="fig|1423.173.peg.844"/>
<evidence type="ECO:0000313" key="5">
    <source>
        <dbReference type="EMBL" id="KIU11962.1"/>
    </source>
</evidence>
<dbReference type="InterPro" id="IPR036271">
    <property type="entry name" value="Tet_transcr_reg_TetR-rel_C_sf"/>
</dbReference>
<reference evidence="5 7" key="1">
    <citation type="submission" date="2014-12" db="EMBL/GenBank/DDBJ databases">
        <title>Comparative genome analysis of Bacillus coagulans HM-08, Clostridium butyricum HM-68, Bacillus subtilis HM-66 and Bacillus licheniformis BL-09.</title>
        <authorList>
            <person name="Zhang H."/>
        </authorList>
    </citation>
    <scope>NUCLEOTIDE SEQUENCE [LARGE SCALE GENOMIC DNA]</scope>
    <source>
        <strain evidence="5 7">HM-66</strain>
    </source>
</reference>
<dbReference type="Pfam" id="PF17932">
    <property type="entry name" value="TetR_C_24"/>
    <property type="match status" value="1"/>
</dbReference>
<evidence type="ECO:0000256" key="1">
    <source>
        <dbReference type="ARBA" id="ARBA00022491"/>
    </source>
</evidence>
<dbReference type="InterPro" id="IPR050624">
    <property type="entry name" value="HTH-type_Tx_Regulator"/>
</dbReference>
<feature type="DNA-binding region" description="H-T-H motif" evidence="3">
    <location>
        <begin position="26"/>
        <end position="45"/>
    </location>
</feature>
<dbReference type="AlphaFoldDB" id="A0A0D1L0L9"/>
<protein>
    <submittedName>
        <fullName evidence="5">TetR/AcrR family transcriptional regulator</fullName>
    </submittedName>
</protein>
<reference evidence="6" key="2">
    <citation type="submission" date="2023-03" db="EMBL/GenBank/DDBJ databases">
        <title>Complete genome sequences of 52 Bacillus and Priestia strains isolated from West-African fermentations and 26 reference strains from the DSMZ collection.</title>
        <authorList>
            <person name="Wiedenbein E.S."/>
            <person name="Canoy T.S."/>
            <person name="Hui Y."/>
            <person name="Parkouda C."/>
            <person name="Dawende C."/>
            <person name="Ametefe E."/>
            <person name="Jespersen L."/>
            <person name="Nielsen D.S."/>
        </authorList>
    </citation>
    <scope>NUCLEOTIDE SEQUENCE</scope>
    <source>
        <strain evidence="6">PRO56</strain>
    </source>
</reference>
<dbReference type="InterPro" id="IPR001647">
    <property type="entry name" value="HTH_TetR"/>
</dbReference>
<name>A0A0D1L0L9_BACIU</name>
<dbReference type="PANTHER" id="PTHR43479:SF11">
    <property type="entry name" value="ACREF_ENVCD OPERON REPRESSOR-RELATED"/>
    <property type="match status" value="1"/>
</dbReference>
<dbReference type="PROSITE" id="PS01081">
    <property type="entry name" value="HTH_TETR_1"/>
    <property type="match status" value="1"/>
</dbReference>
<accession>A0A0D1L0L9</accession>